<evidence type="ECO:0000256" key="1">
    <source>
        <dbReference type="SAM" id="MobiDB-lite"/>
    </source>
</evidence>
<accession>A0A9N8DKD8</accession>
<dbReference type="InterPro" id="IPR029044">
    <property type="entry name" value="Nucleotide-diphossugar_trans"/>
</dbReference>
<sequence>MPPPASPRRIKKRRKLRRQWLKGSILTVSFFVITCIHITSVTHFWLFREKAEQIFALMEAPTGIDDRVFTNNATAAARDPGDAYMPGLLRGIEPPSLPPTTSKFGPPDNTHSARQAFPSTGRKSKTTIGYAVTITSCNINGTNADTDTDLAVILDAAAVLEHSIHLAHHQSTKYDYQMHAFVYRSASSSCPRLIPRLSQLGYNEQLLHNHNHLKLLNEATNRSTIPFLQWPFHKHQGDNNPQSLEALLVRDYSMVNQPSNPMKRRVGVQSGFWIVKPNPYVYMDLLDMITEPFHAFVQGRGGKKVPREDYVHYGHDAPIQELLSYYYRYGQVHPNSVAELHHCHYQSAAAPPQRQFCSNQASTTTVMNCADCRHTPLDEVYTIHFTSSVCQKPWQCLTQRDTPQCSRFLLEWHRIRYDLEEKRNLVLIPNKYWHLGQVNASSRIDVIENFEGHCRELEEGQKYQYVPIHFDDMEEEAGW</sequence>
<evidence type="ECO:0000313" key="3">
    <source>
        <dbReference type="EMBL" id="CAB9502334.1"/>
    </source>
</evidence>
<gene>
    <name evidence="3" type="ORF">SEMRO_133_G063190.1</name>
</gene>
<protein>
    <submittedName>
        <fullName evidence="3">Uncharacterized protein</fullName>
    </submittedName>
</protein>
<name>A0A9N8DKD8_9STRA</name>
<dbReference type="Gene3D" id="3.90.550.10">
    <property type="entry name" value="Spore Coat Polysaccharide Biosynthesis Protein SpsA, Chain A"/>
    <property type="match status" value="1"/>
</dbReference>
<dbReference type="EMBL" id="CAICTM010000132">
    <property type="protein sequence ID" value="CAB9502334.1"/>
    <property type="molecule type" value="Genomic_DNA"/>
</dbReference>
<reference evidence="3" key="1">
    <citation type="submission" date="2020-06" db="EMBL/GenBank/DDBJ databases">
        <authorList>
            <consortium name="Plant Systems Biology data submission"/>
        </authorList>
    </citation>
    <scope>NUCLEOTIDE SEQUENCE</scope>
    <source>
        <strain evidence="3">D6</strain>
    </source>
</reference>
<dbReference type="Proteomes" id="UP001153069">
    <property type="component" value="Unassembled WGS sequence"/>
</dbReference>
<keyword evidence="2" id="KW-1133">Transmembrane helix</keyword>
<feature type="transmembrane region" description="Helical" evidence="2">
    <location>
        <begin position="20"/>
        <end position="46"/>
    </location>
</feature>
<proteinExistence type="predicted"/>
<evidence type="ECO:0000256" key="2">
    <source>
        <dbReference type="SAM" id="Phobius"/>
    </source>
</evidence>
<keyword evidence="4" id="KW-1185">Reference proteome</keyword>
<evidence type="ECO:0000313" key="4">
    <source>
        <dbReference type="Proteomes" id="UP001153069"/>
    </source>
</evidence>
<organism evidence="3 4">
    <name type="scientific">Seminavis robusta</name>
    <dbReference type="NCBI Taxonomy" id="568900"/>
    <lineage>
        <taxon>Eukaryota</taxon>
        <taxon>Sar</taxon>
        <taxon>Stramenopiles</taxon>
        <taxon>Ochrophyta</taxon>
        <taxon>Bacillariophyta</taxon>
        <taxon>Bacillariophyceae</taxon>
        <taxon>Bacillariophycidae</taxon>
        <taxon>Naviculales</taxon>
        <taxon>Naviculaceae</taxon>
        <taxon>Seminavis</taxon>
    </lineage>
</organism>
<feature type="compositionally biased region" description="Polar residues" evidence="1">
    <location>
        <begin position="99"/>
        <end position="113"/>
    </location>
</feature>
<feature type="region of interest" description="Disordered" evidence="1">
    <location>
        <begin position="98"/>
        <end position="121"/>
    </location>
</feature>
<keyword evidence="2" id="KW-0812">Transmembrane</keyword>
<comment type="caution">
    <text evidence="3">The sequence shown here is derived from an EMBL/GenBank/DDBJ whole genome shotgun (WGS) entry which is preliminary data.</text>
</comment>
<keyword evidence="2" id="KW-0472">Membrane</keyword>
<dbReference type="AlphaFoldDB" id="A0A9N8DKD8"/>